<organism evidence="8 9">
    <name type="scientific">Actinospica durhamensis</name>
    <dbReference type="NCBI Taxonomy" id="1508375"/>
    <lineage>
        <taxon>Bacteria</taxon>
        <taxon>Bacillati</taxon>
        <taxon>Actinomycetota</taxon>
        <taxon>Actinomycetes</taxon>
        <taxon>Catenulisporales</taxon>
        <taxon>Actinospicaceae</taxon>
        <taxon>Actinospica</taxon>
    </lineage>
</organism>
<proteinExistence type="inferred from homology"/>
<evidence type="ECO:0000313" key="9">
    <source>
        <dbReference type="Proteomes" id="UP000675781"/>
    </source>
</evidence>
<feature type="transmembrane region" description="Helical" evidence="7">
    <location>
        <begin position="104"/>
        <end position="124"/>
    </location>
</feature>
<dbReference type="PANTHER" id="PTHR30477:SF13">
    <property type="entry name" value="IRON TRANSPORT SYSTEM MEMBRANE PROTEIN HI_0360-RELATED"/>
    <property type="match status" value="1"/>
</dbReference>
<dbReference type="Pfam" id="PF00950">
    <property type="entry name" value="ABC-3"/>
    <property type="match status" value="1"/>
</dbReference>
<keyword evidence="4 7" id="KW-1133">Transmembrane helix</keyword>
<feature type="transmembrane region" description="Helical" evidence="7">
    <location>
        <begin position="269"/>
        <end position="286"/>
    </location>
</feature>
<dbReference type="InterPro" id="IPR001626">
    <property type="entry name" value="ABC_TroCD"/>
</dbReference>
<gene>
    <name evidence="8" type="ORF">KDL01_34720</name>
</gene>
<feature type="transmembrane region" description="Helical" evidence="7">
    <location>
        <begin position="69"/>
        <end position="92"/>
    </location>
</feature>
<comment type="subcellular location">
    <subcellularLocation>
        <location evidence="6">Cell membrane</location>
        <topology evidence="6">Multi-pass membrane protein</topology>
    </subcellularLocation>
    <subcellularLocation>
        <location evidence="1">Membrane</location>
        <topology evidence="1">Multi-pass membrane protein</topology>
    </subcellularLocation>
</comment>
<evidence type="ECO:0000256" key="2">
    <source>
        <dbReference type="ARBA" id="ARBA00008034"/>
    </source>
</evidence>
<dbReference type="GO" id="GO:0055085">
    <property type="term" value="P:transmembrane transport"/>
    <property type="evidence" value="ECO:0007669"/>
    <property type="project" value="InterPro"/>
</dbReference>
<accession>A0A941EUQ0</accession>
<keyword evidence="9" id="KW-1185">Reference proteome</keyword>
<reference evidence="8" key="1">
    <citation type="submission" date="2021-04" db="EMBL/GenBank/DDBJ databases">
        <title>Genome based classification of Actinospica acidithermotolerans sp. nov., an actinobacterium isolated from an Indonesian hot spring.</title>
        <authorList>
            <person name="Kusuma A.B."/>
            <person name="Putra K.E."/>
            <person name="Nafisah S."/>
            <person name="Loh J."/>
            <person name="Nouioui I."/>
            <person name="Goodfellow M."/>
        </authorList>
    </citation>
    <scope>NUCLEOTIDE SEQUENCE</scope>
    <source>
        <strain evidence="8">CSCA 57</strain>
    </source>
</reference>
<dbReference type="EMBL" id="JAGSOG010000293">
    <property type="protein sequence ID" value="MBR7838472.1"/>
    <property type="molecule type" value="Genomic_DNA"/>
</dbReference>
<feature type="transmembrane region" description="Helical" evidence="7">
    <location>
        <begin position="192"/>
        <end position="215"/>
    </location>
</feature>
<dbReference type="SUPFAM" id="SSF81345">
    <property type="entry name" value="ABC transporter involved in vitamin B12 uptake, BtuC"/>
    <property type="match status" value="1"/>
</dbReference>
<dbReference type="Proteomes" id="UP000675781">
    <property type="component" value="Unassembled WGS sequence"/>
</dbReference>
<feature type="transmembrane region" description="Helical" evidence="7">
    <location>
        <begin position="235"/>
        <end position="257"/>
    </location>
</feature>
<dbReference type="RefSeq" id="WP_212532929.1">
    <property type="nucleotide sequence ID" value="NZ_JAGSOG010000293.1"/>
</dbReference>
<dbReference type="Gene3D" id="1.10.3470.10">
    <property type="entry name" value="ABC transporter involved in vitamin B12 uptake, BtuC"/>
    <property type="match status" value="1"/>
</dbReference>
<comment type="caution">
    <text evidence="8">The sequence shown here is derived from an EMBL/GenBank/DDBJ whole genome shotgun (WGS) entry which is preliminary data.</text>
</comment>
<evidence type="ECO:0000256" key="7">
    <source>
        <dbReference type="SAM" id="Phobius"/>
    </source>
</evidence>
<keyword evidence="3 6" id="KW-0812">Transmembrane</keyword>
<keyword evidence="6" id="KW-0813">Transport</keyword>
<name>A0A941EUQ0_9ACTN</name>
<comment type="similarity">
    <text evidence="2 6">Belongs to the ABC-3 integral membrane protein family.</text>
</comment>
<dbReference type="AlphaFoldDB" id="A0A941EUQ0"/>
<evidence type="ECO:0000256" key="5">
    <source>
        <dbReference type="ARBA" id="ARBA00023136"/>
    </source>
</evidence>
<keyword evidence="5 7" id="KW-0472">Membrane</keyword>
<evidence type="ECO:0000256" key="6">
    <source>
        <dbReference type="RuleBase" id="RU003943"/>
    </source>
</evidence>
<evidence type="ECO:0000256" key="1">
    <source>
        <dbReference type="ARBA" id="ARBA00004141"/>
    </source>
</evidence>
<sequence length="307" mass="30666">MSSPRSGFGSGFRFLFEPGFFSSGPVHAALLTGTVVALVSGAVGVFTVLRGQSFAGHSLADLGTLGGSGAFLFGVGPLWGFIAAGVAVGGAMDLASTRRRASRGVATGIVLGAVQGVSALLLYLDTTSGSTTGVTVTVLFGSLFAVSGYTATATLAFALLGLASLAVCYRPLLLDSVSTDLAAARGVRVRLLGLAFMVVMGITVALSSLIVGTILSPALLIGPAATALRLTQSPLAAMGTAAALGALATGLGVLLAYDSYHWKPVGNGWPVSLFVIALLFTAYLLSGLRRPRAGTGPAPATATTEAA</sequence>
<evidence type="ECO:0000256" key="4">
    <source>
        <dbReference type="ARBA" id="ARBA00022989"/>
    </source>
</evidence>
<dbReference type="PANTHER" id="PTHR30477">
    <property type="entry name" value="ABC-TRANSPORTER METAL-BINDING PROTEIN"/>
    <property type="match status" value="1"/>
</dbReference>
<evidence type="ECO:0000313" key="8">
    <source>
        <dbReference type="EMBL" id="MBR7838472.1"/>
    </source>
</evidence>
<dbReference type="InterPro" id="IPR037294">
    <property type="entry name" value="ABC_BtuC-like"/>
</dbReference>
<dbReference type="GO" id="GO:0043190">
    <property type="term" value="C:ATP-binding cassette (ABC) transporter complex"/>
    <property type="evidence" value="ECO:0007669"/>
    <property type="project" value="InterPro"/>
</dbReference>
<dbReference type="GO" id="GO:0010043">
    <property type="term" value="P:response to zinc ion"/>
    <property type="evidence" value="ECO:0007669"/>
    <property type="project" value="TreeGrafter"/>
</dbReference>
<evidence type="ECO:0000256" key="3">
    <source>
        <dbReference type="ARBA" id="ARBA00022692"/>
    </source>
</evidence>
<feature type="transmembrane region" description="Helical" evidence="7">
    <location>
        <begin position="28"/>
        <end position="49"/>
    </location>
</feature>
<protein>
    <submittedName>
        <fullName evidence="8">Metal ABC transporter permease</fullName>
    </submittedName>
</protein>